<gene>
    <name evidence="2" type="ORF">ROHU_024607</name>
</gene>
<dbReference type="AlphaFoldDB" id="A0A498MI34"/>
<dbReference type="EMBL" id="QBIY01012627">
    <property type="protein sequence ID" value="RXN20959.1"/>
    <property type="molecule type" value="Genomic_DNA"/>
</dbReference>
<accession>A0A498MI34</accession>
<evidence type="ECO:0000256" key="1">
    <source>
        <dbReference type="SAM" id="MobiDB-lite"/>
    </source>
</evidence>
<name>A0A498MI34_LABRO</name>
<keyword evidence="3" id="KW-1185">Reference proteome</keyword>
<proteinExistence type="predicted"/>
<comment type="caution">
    <text evidence="2">The sequence shown here is derived from an EMBL/GenBank/DDBJ whole genome shotgun (WGS) entry which is preliminary data.</text>
</comment>
<dbReference type="Proteomes" id="UP000290572">
    <property type="component" value="Unassembled WGS sequence"/>
</dbReference>
<feature type="region of interest" description="Disordered" evidence="1">
    <location>
        <begin position="132"/>
        <end position="161"/>
    </location>
</feature>
<sequence length="472" mass="52218">MSQHAEDEPTVRVRRKTVLPACYDEYDLTGFTLLKPVAQPMSPPTHSSRLDESDDQEEGATGFTPVLPAYEADSPLPWSDDEQESASDVIRRENKDLRRALQMIQQERDKFQTTNDQYATEPSQLKQQMRQLQIRMEQQHPGSQSLSAVAPPRQHSSSHPVPAPHVHPYQLNASDVKQSIRLGTSFKVQHTAHLKHLPPLPNRALPTITCHKGVRFCHRCQLNDPIKTVVPVLHSIKVKEPREVLGLDLIGPLPETARNKKFILTMTDLYTKHQDGQQIEQSPELFLFDTTIVPHKTRLSLSVGSQRQASMSPGRVPVLTTAKPHSLPASAQLFTTALPTTTPHAVRPPADGALPPGAAEPRLPSVVVGALHPIRRRKGDSPSRCSRAAAPFGSHLSTRIFLPIQRQTGLPLPVQQSHSSLRSQCGPSVCQLSYAAYSAADGALPPRSRALVQRIKPFLVSGSLRKQREPLI</sequence>
<organism evidence="2 3">
    <name type="scientific">Labeo rohita</name>
    <name type="common">Indian major carp</name>
    <name type="synonym">Cyprinus rohita</name>
    <dbReference type="NCBI Taxonomy" id="84645"/>
    <lineage>
        <taxon>Eukaryota</taxon>
        <taxon>Metazoa</taxon>
        <taxon>Chordata</taxon>
        <taxon>Craniata</taxon>
        <taxon>Vertebrata</taxon>
        <taxon>Euteleostomi</taxon>
        <taxon>Actinopterygii</taxon>
        <taxon>Neopterygii</taxon>
        <taxon>Teleostei</taxon>
        <taxon>Ostariophysi</taxon>
        <taxon>Cypriniformes</taxon>
        <taxon>Cyprinidae</taxon>
        <taxon>Labeoninae</taxon>
        <taxon>Labeonini</taxon>
        <taxon>Labeo</taxon>
    </lineage>
</organism>
<dbReference type="STRING" id="84645.A0A498MI34"/>
<protein>
    <submittedName>
        <fullName evidence="2">1-phosphatidylinositol 4,5-bisphosphate phosphodiesterase delta-3-A-like protein</fullName>
    </submittedName>
</protein>
<feature type="region of interest" description="Disordered" evidence="1">
    <location>
        <begin position="36"/>
        <end position="88"/>
    </location>
</feature>
<reference evidence="2 3" key="1">
    <citation type="submission" date="2018-03" db="EMBL/GenBank/DDBJ databases">
        <title>Draft genome sequence of Rohu Carp (Labeo rohita).</title>
        <authorList>
            <person name="Das P."/>
            <person name="Kushwaha B."/>
            <person name="Joshi C.G."/>
            <person name="Kumar D."/>
            <person name="Nagpure N.S."/>
            <person name="Sahoo L."/>
            <person name="Das S.P."/>
            <person name="Bit A."/>
            <person name="Patnaik S."/>
            <person name="Meher P.K."/>
            <person name="Jayasankar P."/>
            <person name="Koringa P.G."/>
            <person name="Patel N.V."/>
            <person name="Hinsu A.T."/>
            <person name="Kumar R."/>
            <person name="Pandey M."/>
            <person name="Agarwal S."/>
            <person name="Srivastava S."/>
            <person name="Singh M."/>
            <person name="Iquebal M.A."/>
            <person name="Jaiswal S."/>
            <person name="Angadi U.B."/>
            <person name="Kumar N."/>
            <person name="Raza M."/>
            <person name="Shah T.M."/>
            <person name="Rai A."/>
            <person name="Jena J.K."/>
        </authorList>
    </citation>
    <scope>NUCLEOTIDE SEQUENCE [LARGE SCALE GENOMIC DNA]</scope>
    <source>
        <strain evidence="2">DASCIFA01</strain>
        <tissue evidence="2">Testis</tissue>
    </source>
</reference>
<evidence type="ECO:0000313" key="2">
    <source>
        <dbReference type="EMBL" id="RXN20959.1"/>
    </source>
</evidence>
<evidence type="ECO:0000313" key="3">
    <source>
        <dbReference type="Proteomes" id="UP000290572"/>
    </source>
</evidence>